<evidence type="ECO:0000256" key="1">
    <source>
        <dbReference type="SAM" id="Phobius"/>
    </source>
</evidence>
<keyword evidence="1" id="KW-1133">Transmembrane helix</keyword>
<feature type="transmembrane region" description="Helical" evidence="1">
    <location>
        <begin position="187"/>
        <end position="206"/>
    </location>
</feature>
<dbReference type="Gene3D" id="1.20.1250.20">
    <property type="entry name" value="MFS general substrate transporter like domains"/>
    <property type="match status" value="1"/>
</dbReference>
<keyword evidence="3" id="KW-1185">Reference proteome</keyword>
<feature type="transmembrane region" description="Helical" evidence="1">
    <location>
        <begin position="103"/>
        <end position="123"/>
    </location>
</feature>
<accession>A0A6G0T8Q1</accession>
<evidence type="ECO:0000313" key="2">
    <source>
        <dbReference type="EMBL" id="KAE9527559.1"/>
    </source>
</evidence>
<keyword evidence="1" id="KW-0472">Membrane</keyword>
<evidence type="ECO:0000313" key="3">
    <source>
        <dbReference type="Proteomes" id="UP000475862"/>
    </source>
</evidence>
<proteinExistence type="predicted"/>
<keyword evidence="1" id="KW-0812">Transmembrane</keyword>
<comment type="caution">
    <text evidence="2">The sequence shown here is derived from an EMBL/GenBank/DDBJ whole genome shotgun (WGS) entry which is preliminary data.</text>
</comment>
<dbReference type="InterPro" id="IPR036259">
    <property type="entry name" value="MFS_trans_sf"/>
</dbReference>
<feature type="transmembrane region" description="Helical" evidence="1">
    <location>
        <begin position="72"/>
        <end position="91"/>
    </location>
</feature>
<dbReference type="AlphaFoldDB" id="A0A6G0T8Q1"/>
<dbReference type="EMBL" id="VYZN01000052">
    <property type="protein sequence ID" value="KAE9527559.1"/>
    <property type="molecule type" value="Genomic_DNA"/>
</dbReference>
<dbReference type="OrthoDB" id="6133115at2759"/>
<organism evidence="2 3">
    <name type="scientific">Aphis glycines</name>
    <name type="common">Soybean aphid</name>
    <dbReference type="NCBI Taxonomy" id="307491"/>
    <lineage>
        <taxon>Eukaryota</taxon>
        <taxon>Metazoa</taxon>
        <taxon>Ecdysozoa</taxon>
        <taxon>Arthropoda</taxon>
        <taxon>Hexapoda</taxon>
        <taxon>Insecta</taxon>
        <taxon>Pterygota</taxon>
        <taxon>Neoptera</taxon>
        <taxon>Paraneoptera</taxon>
        <taxon>Hemiptera</taxon>
        <taxon>Sternorrhyncha</taxon>
        <taxon>Aphidomorpha</taxon>
        <taxon>Aphidoidea</taxon>
        <taxon>Aphididae</taxon>
        <taxon>Aphidini</taxon>
        <taxon>Aphis</taxon>
        <taxon>Aphis</taxon>
    </lineage>
</organism>
<name>A0A6G0T8Q1_APHGL</name>
<dbReference type="Proteomes" id="UP000475862">
    <property type="component" value="Unassembled WGS sequence"/>
</dbReference>
<sequence length="215" mass="25224">MPSYNNEPHHKENTNTWKKLFDPAVLRPFRLMMIYFFFKNLLCGLPLLPYLVAIFNNVEWTIANNFLHYSRYWFALSAIYILEITPISWILIAEIFPAKCKNILCNINTALFYVITFFITKYYPDYSNLVEFYNVFTINDLKKVGLVGNILFYSRYRVDLGDRVGHYNGCVKFESKGSEKVAYTSTLNTKATTLVLVHCLITLIIYKEKNLIEKT</sequence>
<feature type="transmembrane region" description="Helical" evidence="1">
    <location>
        <begin position="33"/>
        <end position="52"/>
    </location>
</feature>
<protein>
    <submittedName>
        <fullName evidence="2">Uncharacterized protein</fullName>
    </submittedName>
</protein>
<reference evidence="2 3" key="1">
    <citation type="submission" date="2019-08" db="EMBL/GenBank/DDBJ databases">
        <title>The genome of the soybean aphid Biotype 1, its phylome, world population structure and adaptation to the North American continent.</title>
        <authorList>
            <person name="Giordano R."/>
            <person name="Donthu R.K."/>
            <person name="Hernandez A.G."/>
            <person name="Wright C.L."/>
            <person name="Zimin A.V."/>
        </authorList>
    </citation>
    <scope>NUCLEOTIDE SEQUENCE [LARGE SCALE GENOMIC DNA]</scope>
    <source>
        <tissue evidence="2">Whole aphids</tissue>
    </source>
</reference>
<gene>
    <name evidence="2" type="ORF">AGLY_012839</name>
</gene>